<evidence type="ECO:0000259" key="4">
    <source>
        <dbReference type="PROSITE" id="PS51000"/>
    </source>
</evidence>
<dbReference type="PROSITE" id="PS51000">
    <property type="entry name" value="HTH_DEOR_2"/>
    <property type="match status" value="1"/>
</dbReference>
<feature type="domain" description="HTH deoR-type" evidence="4">
    <location>
        <begin position="3"/>
        <end position="58"/>
    </location>
</feature>
<proteinExistence type="predicted"/>
<dbReference type="InterPro" id="IPR036388">
    <property type="entry name" value="WH-like_DNA-bd_sf"/>
</dbReference>
<reference evidence="5" key="1">
    <citation type="submission" date="2018-06" db="EMBL/GenBank/DDBJ databases">
        <authorList>
            <person name="Zhirakovskaya E."/>
        </authorList>
    </citation>
    <scope>NUCLEOTIDE SEQUENCE</scope>
</reference>
<evidence type="ECO:0000256" key="3">
    <source>
        <dbReference type="ARBA" id="ARBA00023163"/>
    </source>
</evidence>
<gene>
    <name evidence="5" type="ORF">MNBD_ALPHA07-2332</name>
</gene>
<dbReference type="SMART" id="SM01134">
    <property type="entry name" value="DeoRC"/>
    <property type="match status" value="1"/>
</dbReference>
<dbReference type="GO" id="GO:0003700">
    <property type="term" value="F:DNA-binding transcription factor activity"/>
    <property type="evidence" value="ECO:0007669"/>
    <property type="project" value="InterPro"/>
</dbReference>
<accession>A0A3B0R8S3</accession>
<keyword evidence="2" id="KW-0805">Transcription regulation</keyword>
<evidence type="ECO:0000256" key="2">
    <source>
        <dbReference type="ARBA" id="ARBA00023015"/>
    </source>
</evidence>
<dbReference type="Pfam" id="PF00455">
    <property type="entry name" value="DeoRC"/>
    <property type="match status" value="1"/>
</dbReference>
<keyword evidence="1" id="KW-0678">Repressor</keyword>
<dbReference type="PRINTS" id="PR00037">
    <property type="entry name" value="HTHLACR"/>
</dbReference>
<evidence type="ECO:0000256" key="1">
    <source>
        <dbReference type="ARBA" id="ARBA00022491"/>
    </source>
</evidence>
<dbReference type="InterPro" id="IPR036390">
    <property type="entry name" value="WH_DNA-bd_sf"/>
</dbReference>
<dbReference type="InterPro" id="IPR001034">
    <property type="entry name" value="DeoR_HTH"/>
</dbReference>
<dbReference type="SUPFAM" id="SSF100950">
    <property type="entry name" value="NagB/RpiA/CoA transferase-like"/>
    <property type="match status" value="1"/>
</dbReference>
<dbReference type="SUPFAM" id="SSF46785">
    <property type="entry name" value="Winged helix' DNA-binding domain"/>
    <property type="match status" value="1"/>
</dbReference>
<dbReference type="SMART" id="SM00420">
    <property type="entry name" value="HTH_DEOR"/>
    <property type="match status" value="1"/>
</dbReference>
<keyword evidence="3" id="KW-0804">Transcription</keyword>
<dbReference type="EMBL" id="UOEG01000017">
    <property type="protein sequence ID" value="VAV87887.1"/>
    <property type="molecule type" value="Genomic_DNA"/>
</dbReference>
<dbReference type="AlphaFoldDB" id="A0A3B0R8S3"/>
<organism evidence="5">
    <name type="scientific">hydrothermal vent metagenome</name>
    <dbReference type="NCBI Taxonomy" id="652676"/>
    <lineage>
        <taxon>unclassified sequences</taxon>
        <taxon>metagenomes</taxon>
        <taxon>ecological metagenomes</taxon>
    </lineage>
</organism>
<dbReference type="Gene3D" id="1.10.10.10">
    <property type="entry name" value="Winged helix-like DNA-binding domain superfamily/Winged helix DNA-binding domain"/>
    <property type="match status" value="1"/>
</dbReference>
<dbReference type="InterPro" id="IPR050313">
    <property type="entry name" value="Carb_Metab_HTH_regulators"/>
</dbReference>
<dbReference type="InterPro" id="IPR037171">
    <property type="entry name" value="NagB/RpiA_transferase-like"/>
</dbReference>
<dbReference type="InterPro" id="IPR014036">
    <property type="entry name" value="DeoR-like_C"/>
</dbReference>
<dbReference type="PANTHER" id="PTHR30363">
    <property type="entry name" value="HTH-TYPE TRANSCRIPTIONAL REGULATOR SRLR-RELATED"/>
    <property type="match status" value="1"/>
</dbReference>
<evidence type="ECO:0000313" key="5">
    <source>
        <dbReference type="EMBL" id="VAV87887.1"/>
    </source>
</evidence>
<sequence length="254" mass="27320">MSQTFRQPDIVEIARAEGKVKVEDLAQRFGVSVQTIRRDLTELANSGRLTRVHGGAILPSGVVNIVYEERRRLNEAGKRAIARACAKAIPNEASIFLNIGTTTEAVAHELLGHKNLMVVTNNINVAQILTANRACEIILAGGTLRRTDGGLTGALAVQTIENFSFDIAILGCSALSDTGDMLDFDLQEIAVSRAALARAQETFLVADHSKFSRHAPVRIASLAEITTLYTDAALPAPLMAQCRDWGTGIVNTSQ</sequence>
<dbReference type="PANTHER" id="PTHR30363:SF4">
    <property type="entry name" value="GLYCEROL-3-PHOSPHATE REGULON REPRESSOR"/>
    <property type="match status" value="1"/>
</dbReference>
<dbReference type="Gene3D" id="3.40.50.1360">
    <property type="match status" value="1"/>
</dbReference>
<dbReference type="Pfam" id="PF08220">
    <property type="entry name" value="HTH_DeoR"/>
    <property type="match status" value="1"/>
</dbReference>
<protein>
    <submittedName>
        <fullName evidence="5">Glycerol-3-phosphate regulon repressor GlpR</fullName>
    </submittedName>
</protein>
<name>A0A3B0R8S3_9ZZZZ</name>